<dbReference type="SUPFAM" id="SSF53335">
    <property type="entry name" value="S-adenosyl-L-methionine-dependent methyltransferases"/>
    <property type="match status" value="1"/>
</dbReference>
<reference evidence="3" key="1">
    <citation type="journal article" date="2019" name="Int. J. Syst. Evol. Microbiol.">
        <title>The Global Catalogue of Microorganisms (GCM) 10K type strain sequencing project: providing services to taxonomists for standard genome sequencing and annotation.</title>
        <authorList>
            <consortium name="The Broad Institute Genomics Platform"/>
            <consortium name="The Broad Institute Genome Sequencing Center for Infectious Disease"/>
            <person name="Wu L."/>
            <person name="Ma J."/>
        </authorList>
    </citation>
    <scope>NUCLEOTIDE SEQUENCE [LARGE SCALE GENOMIC DNA]</scope>
    <source>
        <strain evidence="3">JCM 12125</strain>
    </source>
</reference>
<keyword evidence="2" id="KW-0489">Methyltransferase</keyword>
<organism evidence="2 3">
    <name type="scientific">Brevundimonas staleyi</name>
    <dbReference type="NCBI Taxonomy" id="74326"/>
    <lineage>
        <taxon>Bacteria</taxon>
        <taxon>Pseudomonadati</taxon>
        <taxon>Pseudomonadota</taxon>
        <taxon>Alphaproteobacteria</taxon>
        <taxon>Caulobacterales</taxon>
        <taxon>Caulobacteraceae</taxon>
        <taxon>Brevundimonas</taxon>
    </lineage>
</organism>
<dbReference type="EMBL" id="JBHSLF010000014">
    <property type="protein sequence ID" value="MFC5343616.1"/>
    <property type="molecule type" value="Genomic_DNA"/>
</dbReference>
<comment type="caution">
    <text evidence="2">The sequence shown here is derived from an EMBL/GenBank/DDBJ whole genome shotgun (WGS) entry which is preliminary data.</text>
</comment>
<dbReference type="InterPro" id="IPR029063">
    <property type="entry name" value="SAM-dependent_MTases_sf"/>
</dbReference>
<dbReference type="RefSeq" id="WP_374035950.1">
    <property type="nucleotide sequence ID" value="NZ_CP169082.1"/>
</dbReference>
<dbReference type="PIRSF" id="PIRSF031679">
    <property type="entry name" value="Mtase_Alr7345_prd"/>
    <property type="match status" value="1"/>
</dbReference>
<gene>
    <name evidence="2" type="ORF">ACFPIE_06800</name>
</gene>
<dbReference type="GO" id="GO:0032259">
    <property type="term" value="P:methylation"/>
    <property type="evidence" value="ECO:0007669"/>
    <property type="project" value="UniProtKB-KW"/>
</dbReference>
<evidence type="ECO:0000313" key="3">
    <source>
        <dbReference type="Proteomes" id="UP001596152"/>
    </source>
</evidence>
<dbReference type="Proteomes" id="UP001596152">
    <property type="component" value="Unassembled WGS sequence"/>
</dbReference>
<protein>
    <submittedName>
        <fullName evidence="2">Class I SAM-dependent methyltransferase</fullName>
    </submittedName>
</protein>
<keyword evidence="2" id="KW-0808">Transferase</keyword>
<dbReference type="PROSITE" id="PS51257">
    <property type="entry name" value="PROKAR_LIPOPROTEIN"/>
    <property type="match status" value="1"/>
</dbReference>
<name>A0ABW0FQ10_9CAUL</name>
<feature type="chain" id="PRO_5045102722" evidence="1">
    <location>
        <begin position="20"/>
        <end position="258"/>
    </location>
</feature>
<evidence type="ECO:0000313" key="2">
    <source>
        <dbReference type="EMBL" id="MFC5343616.1"/>
    </source>
</evidence>
<proteinExistence type="predicted"/>
<accession>A0ABW0FQ10</accession>
<evidence type="ECO:0000256" key="1">
    <source>
        <dbReference type="SAM" id="SignalP"/>
    </source>
</evidence>
<keyword evidence="3" id="KW-1185">Reference proteome</keyword>
<keyword evidence="1" id="KW-0732">Signal</keyword>
<sequence length="258" mass="27890">MLKSSLLIVASAIALSACAPTMSGETPADPAERPSATVNDYALAIADPLRPASEVERDPLRKPAEMLAFAQIDGGERIADVRPEEGYFSRLFARAVGPEGRVYAFVPNQTASRENGYADTLATDYPNVTRVTGALEDLTFPEPLDVVFMGQEYHDFVIDRFNVDVARMNAAVFAALKPGGLYVILDHQAAPGAGTSVVGTLHRIEGSALRAQVEAAGFIFDGETEVVRNPADDHTLSVFDEAIRGRTDQFVYRFRKPG</sequence>
<dbReference type="InterPro" id="IPR016980">
    <property type="entry name" value="S-AdoMet-dep_MeTrfase_Alr7345"/>
</dbReference>
<feature type="signal peptide" evidence="1">
    <location>
        <begin position="1"/>
        <end position="19"/>
    </location>
</feature>
<dbReference type="GO" id="GO:0008168">
    <property type="term" value="F:methyltransferase activity"/>
    <property type="evidence" value="ECO:0007669"/>
    <property type="project" value="UniProtKB-KW"/>
</dbReference>
<dbReference type="Gene3D" id="3.40.50.150">
    <property type="entry name" value="Vaccinia Virus protein VP39"/>
    <property type="match status" value="1"/>
</dbReference>